<evidence type="ECO:0000313" key="2">
    <source>
        <dbReference type="Proteomes" id="UP000600946"/>
    </source>
</evidence>
<evidence type="ECO:0000313" key="1">
    <source>
        <dbReference type="EMBL" id="GGY13842.1"/>
    </source>
</evidence>
<name>A0ABQ2ZI37_9ACTN</name>
<dbReference type="RefSeq" id="WP_190025797.1">
    <property type="nucleotide sequence ID" value="NZ_BMUU01000001.1"/>
</dbReference>
<organism evidence="1 2">
    <name type="scientific">Streptomyces xanthochromogenes</name>
    <dbReference type="NCBI Taxonomy" id="67384"/>
    <lineage>
        <taxon>Bacteria</taxon>
        <taxon>Bacillati</taxon>
        <taxon>Actinomycetota</taxon>
        <taxon>Actinomycetes</taxon>
        <taxon>Kitasatosporales</taxon>
        <taxon>Streptomycetaceae</taxon>
        <taxon>Streptomyces</taxon>
    </lineage>
</organism>
<dbReference type="Gene3D" id="3.40.1660.10">
    <property type="entry name" value="EreA-like (biosynthetic domain)"/>
    <property type="match status" value="1"/>
</dbReference>
<dbReference type="EMBL" id="BMUU01000001">
    <property type="protein sequence ID" value="GGY13842.1"/>
    <property type="molecule type" value="Genomic_DNA"/>
</dbReference>
<protein>
    <submittedName>
        <fullName evidence="1">Uncharacterized protein</fullName>
    </submittedName>
</protein>
<dbReference type="Proteomes" id="UP000600946">
    <property type="component" value="Unassembled WGS sequence"/>
</dbReference>
<proteinExistence type="predicted"/>
<keyword evidence="2" id="KW-1185">Reference proteome</keyword>
<dbReference type="GeneID" id="96288199"/>
<dbReference type="SUPFAM" id="SSF159501">
    <property type="entry name" value="EreA/ChaN-like"/>
    <property type="match status" value="1"/>
</dbReference>
<sequence length="92" mass="9817">MTPAFGFTIRATALEPAEPGSIEAAFADAELGLSLADLHQVRPRAAHSDNDPAPDPARIRIQSAYLHTPVLEAFDAVLHVPTSTVADRLTNM</sequence>
<gene>
    <name evidence="1" type="ORF">GCM10010326_01470</name>
</gene>
<accession>A0ABQ2ZI37</accession>
<comment type="caution">
    <text evidence="1">The sequence shown here is derived from an EMBL/GenBank/DDBJ whole genome shotgun (WGS) entry which is preliminary data.</text>
</comment>
<reference evidence="2" key="1">
    <citation type="journal article" date="2019" name="Int. J. Syst. Evol. Microbiol.">
        <title>The Global Catalogue of Microorganisms (GCM) 10K type strain sequencing project: providing services to taxonomists for standard genome sequencing and annotation.</title>
        <authorList>
            <consortium name="The Broad Institute Genomics Platform"/>
            <consortium name="The Broad Institute Genome Sequencing Center for Infectious Disease"/>
            <person name="Wu L."/>
            <person name="Ma J."/>
        </authorList>
    </citation>
    <scope>NUCLEOTIDE SEQUENCE [LARGE SCALE GENOMIC DNA]</scope>
    <source>
        <strain evidence="2">JCM 4594</strain>
    </source>
</reference>